<proteinExistence type="predicted"/>
<accession>A0ABR1GUE3</accession>
<sequence>MEYHPPPMTMTSQYRDVVDRGILPIGTATKLLERYNSKMLQHLPAVVLPPQISITELRHTKPILFLSLVAASSAEMPTLQRQLATELMEILAEKVFIRSEKSLEIVQALHLAVVWYWMPGYFEDMDFYRLVYIGAVMAIDIGLGQDTQGMKATASYQRRNYASPPPDPTTIESRRTWLTCYFLAASTSMTFHRPNLVQWTPFLAECVSVLENSPDAAPTDKYFCHMVWTHHLAEEVLLDFSMGDPMTVLDITDLRARCFLRVLERSLEEYASPIPQGLMQPTLRMTLHVVSLRMHEIALNCEAKEDMKPPFDTATLKEGMLREESLTPSHVNALSSCLTAISGIFETFLGMDLDSIRSLPAFSFARVAYAITILVRIGLSAMKPNSELGKIANNESMKVTYYLDRLLHKFSDAAADNRCRSVVKFLAVVDMLRSWFLEQVEGHNPAS</sequence>
<evidence type="ECO:0000256" key="2">
    <source>
        <dbReference type="ARBA" id="ARBA00023015"/>
    </source>
</evidence>
<dbReference type="Pfam" id="PF04082">
    <property type="entry name" value="Fungal_trans"/>
    <property type="match status" value="1"/>
</dbReference>
<keyword evidence="3" id="KW-0238">DNA-binding</keyword>
<keyword evidence="8" id="KW-1185">Reference proteome</keyword>
<protein>
    <recommendedName>
        <fullName evidence="6">Xylanolytic transcriptional activator regulatory domain-containing protein</fullName>
    </recommendedName>
</protein>
<dbReference type="Proteomes" id="UP001498476">
    <property type="component" value="Unassembled WGS sequence"/>
</dbReference>
<evidence type="ECO:0000256" key="3">
    <source>
        <dbReference type="ARBA" id="ARBA00023125"/>
    </source>
</evidence>
<name>A0ABR1GUE3_9HYPO</name>
<evidence type="ECO:0000256" key="4">
    <source>
        <dbReference type="ARBA" id="ARBA00023163"/>
    </source>
</evidence>
<evidence type="ECO:0000259" key="6">
    <source>
        <dbReference type="Pfam" id="PF04082"/>
    </source>
</evidence>
<comment type="subcellular location">
    <subcellularLocation>
        <location evidence="1">Nucleus</location>
    </subcellularLocation>
</comment>
<organism evidence="7 8">
    <name type="scientific">Neonectria punicea</name>
    <dbReference type="NCBI Taxonomy" id="979145"/>
    <lineage>
        <taxon>Eukaryota</taxon>
        <taxon>Fungi</taxon>
        <taxon>Dikarya</taxon>
        <taxon>Ascomycota</taxon>
        <taxon>Pezizomycotina</taxon>
        <taxon>Sordariomycetes</taxon>
        <taxon>Hypocreomycetidae</taxon>
        <taxon>Hypocreales</taxon>
        <taxon>Nectriaceae</taxon>
        <taxon>Neonectria</taxon>
    </lineage>
</organism>
<evidence type="ECO:0000256" key="1">
    <source>
        <dbReference type="ARBA" id="ARBA00004123"/>
    </source>
</evidence>
<keyword evidence="4" id="KW-0804">Transcription</keyword>
<keyword evidence="2" id="KW-0805">Transcription regulation</keyword>
<dbReference type="PANTHER" id="PTHR31845">
    <property type="entry name" value="FINGER DOMAIN PROTEIN, PUTATIVE-RELATED"/>
    <property type="match status" value="1"/>
</dbReference>
<dbReference type="InterPro" id="IPR007219">
    <property type="entry name" value="XnlR_reg_dom"/>
</dbReference>
<evidence type="ECO:0000256" key="5">
    <source>
        <dbReference type="ARBA" id="ARBA00023242"/>
    </source>
</evidence>
<comment type="caution">
    <text evidence="7">The sequence shown here is derived from an EMBL/GenBank/DDBJ whole genome shotgun (WGS) entry which is preliminary data.</text>
</comment>
<gene>
    <name evidence="7" type="ORF">QQX98_008819</name>
</gene>
<dbReference type="PANTHER" id="PTHR31845:SF39">
    <property type="entry name" value="TRANSCRIPTION FACTOR PBCR-RELATED"/>
    <property type="match status" value="1"/>
</dbReference>
<feature type="domain" description="Xylanolytic transcriptional activator regulatory" evidence="6">
    <location>
        <begin position="60"/>
        <end position="196"/>
    </location>
</feature>
<evidence type="ECO:0000313" key="7">
    <source>
        <dbReference type="EMBL" id="KAK7409000.1"/>
    </source>
</evidence>
<dbReference type="EMBL" id="JAZAVJ010000166">
    <property type="protein sequence ID" value="KAK7409000.1"/>
    <property type="molecule type" value="Genomic_DNA"/>
</dbReference>
<evidence type="ECO:0000313" key="8">
    <source>
        <dbReference type="Proteomes" id="UP001498476"/>
    </source>
</evidence>
<reference evidence="7 8" key="1">
    <citation type="journal article" date="2025" name="Microbiol. Resour. Announc.">
        <title>Draft genome sequences for Neonectria magnoliae and Neonectria punicea, canker pathogens of Liriodendron tulipifera and Acer saccharum in West Virginia.</title>
        <authorList>
            <person name="Petronek H.M."/>
            <person name="Kasson M.T."/>
            <person name="Metheny A.M."/>
            <person name="Stauder C.M."/>
            <person name="Lovett B."/>
            <person name="Lynch S.C."/>
            <person name="Garnas J.R."/>
            <person name="Kasson L.R."/>
            <person name="Stajich J.E."/>
        </authorList>
    </citation>
    <scope>NUCLEOTIDE SEQUENCE [LARGE SCALE GENOMIC DNA]</scope>
    <source>
        <strain evidence="7 8">NRRL 64653</strain>
    </source>
</reference>
<dbReference type="CDD" id="cd12148">
    <property type="entry name" value="fungal_TF_MHR"/>
    <property type="match status" value="1"/>
</dbReference>
<dbReference type="InterPro" id="IPR051089">
    <property type="entry name" value="prtT"/>
</dbReference>
<keyword evidence="5" id="KW-0539">Nucleus</keyword>